<dbReference type="AlphaFoldDB" id="A0AAV4CTJ7"/>
<protein>
    <recommendedName>
        <fullName evidence="2">C-type lectin domain-containing protein</fullName>
    </recommendedName>
</protein>
<dbReference type="InterPro" id="IPR016187">
    <property type="entry name" value="CTDL_fold"/>
</dbReference>
<comment type="caution">
    <text evidence="3">The sequence shown here is derived from an EMBL/GenBank/DDBJ whole genome shotgun (WGS) entry which is preliminary data.</text>
</comment>
<keyword evidence="1" id="KW-0732">Signal</keyword>
<dbReference type="Gene3D" id="3.10.100.10">
    <property type="entry name" value="Mannose-Binding Protein A, subunit A"/>
    <property type="match status" value="1"/>
</dbReference>
<dbReference type="InterPro" id="IPR016186">
    <property type="entry name" value="C-type_lectin-like/link_sf"/>
</dbReference>
<feature type="signal peptide" evidence="1">
    <location>
        <begin position="1"/>
        <end position="25"/>
    </location>
</feature>
<reference evidence="3 4" key="1">
    <citation type="journal article" date="2021" name="Elife">
        <title>Chloroplast acquisition without the gene transfer in kleptoplastic sea slugs, Plakobranchus ocellatus.</title>
        <authorList>
            <person name="Maeda T."/>
            <person name="Takahashi S."/>
            <person name="Yoshida T."/>
            <person name="Shimamura S."/>
            <person name="Takaki Y."/>
            <person name="Nagai Y."/>
            <person name="Toyoda A."/>
            <person name="Suzuki Y."/>
            <person name="Arimoto A."/>
            <person name="Ishii H."/>
            <person name="Satoh N."/>
            <person name="Nishiyama T."/>
            <person name="Hasebe M."/>
            <person name="Maruyama T."/>
            <person name="Minagawa J."/>
            <person name="Obokata J."/>
            <person name="Shigenobu S."/>
        </authorList>
    </citation>
    <scope>NUCLEOTIDE SEQUENCE [LARGE SCALE GENOMIC DNA]</scope>
</reference>
<sequence>MPFRLLLKFCTACLVLSAILEGGECGMEKNFFINDQSVNFAVAEQACLSMGFDGLALLKSPEEYRYAVKISTQTRAKINNRWLGCWIGFRFDEDSYSVPWDDGSVMAVDMPYAQSLMALGTERQCGRLRYSDHIGLAKCDETRMSVCGKRAKTYREATGTTNSLLAPTNVTATLMKGKVASYTHCVLSCCELYLCRVAHFDHVTQICSILGPESYSGFQNDPNSTSFIRVTYI</sequence>
<keyword evidence="4" id="KW-1185">Reference proteome</keyword>
<evidence type="ECO:0000259" key="2">
    <source>
        <dbReference type="PROSITE" id="PS50041"/>
    </source>
</evidence>
<dbReference type="PROSITE" id="PS50041">
    <property type="entry name" value="C_TYPE_LECTIN_2"/>
    <property type="match status" value="1"/>
</dbReference>
<accession>A0AAV4CTJ7</accession>
<dbReference type="CDD" id="cd00037">
    <property type="entry name" value="CLECT"/>
    <property type="match status" value="1"/>
</dbReference>
<dbReference type="EMBL" id="BLXT01006992">
    <property type="protein sequence ID" value="GFO35212.1"/>
    <property type="molecule type" value="Genomic_DNA"/>
</dbReference>
<name>A0AAV4CTJ7_9GAST</name>
<feature type="domain" description="C-type lectin" evidence="2">
    <location>
        <begin position="31"/>
        <end position="148"/>
    </location>
</feature>
<evidence type="ECO:0000313" key="4">
    <source>
        <dbReference type="Proteomes" id="UP000735302"/>
    </source>
</evidence>
<dbReference type="SUPFAM" id="SSF56436">
    <property type="entry name" value="C-type lectin-like"/>
    <property type="match status" value="1"/>
</dbReference>
<feature type="chain" id="PRO_5043640861" description="C-type lectin domain-containing protein" evidence="1">
    <location>
        <begin position="26"/>
        <end position="233"/>
    </location>
</feature>
<evidence type="ECO:0000313" key="3">
    <source>
        <dbReference type="EMBL" id="GFO35212.1"/>
    </source>
</evidence>
<dbReference type="InterPro" id="IPR001304">
    <property type="entry name" value="C-type_lectin-like"/>
</dbReference>
<evidence type="ECO:0000256" key="1">
    <source>
        <dbReference type="SAM" id="SignalP"/>
    </source>
</evidence>
<gene>
    <name evidence="3" type="ORF">PoB_006171700</name>
</gene>
<dbReference type="Proteomes" id="UP000735302">
    <property type="component" value="Unassembled WGS sequence"/>
</dbReference>
<proteinExistence type="predicted"/>
<organism evidence="3 4">
    <name type="scientific">Plakobranchus ocellatus</name>
    <dbReference type="NCBI Taxonomy" id="259542"/>
    <lineage>
        <taxon>Eukaryota</taxon>
        <taxon>Metazoa</taxon>
        <taxon>Spiralia</taxon>
        <taxon>Lophotrochozoa</taxon>
        <taxon>Mollusca</taxon>
        <taxon>Gastropoda</taxon>
        <taxon>Heterobranchia</taxon>
        <taxon>Euthyneura</taxon>
        <taxon>Panpulmonata</taxon>
        <taxon>Sacoglossa</taxon>
        <taxon>Placobranchoidea</taxon>
        <taxon>Plakobranchidae</taxon>
        <taxon>Plakobranchus</taxon>
    </lineage>
</organism>